<reference evidence="2" key="1">
    <citation type="submission" date="2021-11" db="EMBL/GenBank/DDBJ databases">
        <authorList>
            <person name="Herlambang A."/>
            <person name="Guo Y."/>
            <person name="Takashima Y."/>
            <person name="Nishizawa T."/>
        </authorList>
    </citation>
    <scope>NUCLEOTIDE SEQUENCE</scope>
    <source>
        <strain evidence="2">E1425</strain>
    </source>
</reference>
<dbReference type="EMBL" id="BQFW01000001">
    <property type="protein sequence ID" value="GJJ67816.1"/>
    <property type="molecule type" value="Genomic_DNA"/>
</dbReference>
<name>A0A9P3GZF9_9FUNG</name>
<evidence type="ECO:0000313" key="2">
    <source>
        <dbReference type="EMBL" id="GJJ67816.1"/>
    </source>
</evidence>
<feature type="coiled-coil region" evidence="1">
    <location>
        <begin position="194"/>
        <end position="238"/>
    </location>
</feature>
<gene>
    <name evidence="2" type="ORF">EMPS_00162</name>
</gene>
<reference evidence="2" key="2">
    <citation type="journal article" date="2022" name="Microbiol. Resour. Announc.">
        <title>Whole-Genome Sequence of Entomortierella parvispora E1425, a Mucoromycotan Fungus Associated with Burkholderiaceae-Related Endosymbiotic Bacteria.</title>
        <authorList>
            <person name="Herlambang A."/>
            <person name="Guo Y."/>
            <person name="Takashima Y."/>
            <person name="Narisawa K."/>
            <person name="Ohta H."/>
            <person name="Nishizawa T."/>
        </authorList>
    </citation>
    <scope>NUCLEOTIDE SEQUENCE</scope>
    <source>
        <strain evidence="2">E1425</strain>
    </source>
</reference>
<dbReference type="AlphaFoldDB" id="A0A9P3GZF9"/>
<organism evidence="2 3">
    <name type="scientific">Entomortierella parvispora</name>
    <dbReference type="NCBI Taxonomy" id="205924"/>
    <lineage>
        <taxon>Eukaryota</taxon>
        <taxon>Fungi</taxon>
        <taxon>Fungi incertae sedis</taxon>
        <taxon>Mucoromycota</taxon>
        <taxon>Mortierellomycotina</taxon>
        <taxon>Mortierellomycetes</taxon>
        <taxon>Mortierellales</taxon>
        <taxon>Mortierellaceae</taxon>
        <taxon>Entomortierella</taxon>
    </lineage>
</organism>
<protein>
    <submittedName>
        <fullName evidence="2">Uncharacterized protein</fullName>
    </submittedName>
</protein>
<evidence type="ECO:0000313" key="3">
    <source>
        <dbReference type="Proteomes" id="UP000827284"/>
    </source>
</evidence>
<dbReference type="OrthoDB" id="546350at2759"/>
<accession>A0A9P3GZF9</accession>
<dbReference type="Proteomes" id="UP000827284">
    <property type="component" value="Unassembled WGS sequence"/>
</dbReference>
<keyword evidence="3" id="KW-1185">Reference proteome</keyword>
<comment type="caution">
    <text evidence="2">The sequence shown here is derived from an EMBL/GenBank/DDBJ whole genome shotgun (WGS) entry which is preliminary data.</text>
</comment>
<keyword evidence="1" id="KW-0175">Coiled coil</keyword>
<proteinExistence type="predicted"/>
<sequence>MTIATVSQSFRASPDGPVIKINALWDPKTNCHIVLWSRIQFAFENLQSVQFDDTIVSFMVNDDFEEILPLRIPYHPGVILEAIMKNTDAIPSTVETLSISDSSSQSPTSYSTQETVVSTGSISDVSTIPGSDTVVGRLVRLAVMKRQDLNRGASDMGSSQTALPSSITMAARSSLQTSGQLYESFLASMKTGQLEQAEALKAEFRQHFGILQNEMGENKGLQEEMRQMMTNMMELQRQANERLISIQQGIRAILTQTYELLEYPIPRLFIVLPKESSRLDILSPFTDKFRLFFLCECGEHTKSTNSKIPHHIHMAKHEGYDLDRPNEFFQKYGVYILGMLRMVKHGVSIAGYIVPPLAHLKLADGLDKVQKGLESVEANIEPHVDSAIAYLEKMQGLDADVSDGQGKVDQAQALEGAELRQVANFLKNRDEAMVLGNLYRMVTREGHVKWVCLDHYRENYNELALQAFSENVDLNGGKYDPALGTVAVTLKTASLAREFYGLLVKARNIQELTLTLDWSWTYGDLKQLRDTLQALNVAKISVNCRNHAAPPTDNLNRGKRYDPLAHIMMNTKIQSVSILMADKFFSRTSTFPKKPTPLREVSIESIFNPKSDGKNLQILVDQSSQLKTLSLKCTSEDFYKTVEWVRTCTAYHRQFQTLTVVSDLFHITLDSSSLRTFPLSSKLSASYKSDFRATVLAALGSRLDMYCVDDATTDLHIELLLAAVNRLASDSQLTLLRFNVGTGPLSLSKLGTDGQMHLKRLLQSNLPENCKIDCKIEYTIRFWSKMPWLLPQCTNLQLTFFDNGDIQAMLEAMKICHQERQNAVSKSGLLGSNHTLDRFHSSRLESLDITLSVGTYEQERTENIARMVRTIPGLKSMKLRINVMNKNFDPKTLMSSFDFTKLEKLHFHIYSPTASLTYYQSVVESVPTSIEGQWALKELIFEIRPADRTSMYLEYYTKLIEERVPGCVVVYNDL</sequence>
<evidence type="ECO:0000256" key="1">
    <source>
        <dbReference type="SAM" id="Coils"/>
    </source>
</evidence>